<accession>A0A7J0DF22</accession>
<evidence type="ECO:0000313" key="3">
    <source>
        <dbReference type="Proteomes" id="UP000585474"/>
    </source>
</evidence>
<reference evidence="3" key="1">
    <citation type="submission" date="2019-07" db="EMBL/GenBank/DDBJ databases">
        <title>De Novo Assembly of kiwifruit Actinidia rufa.</title>
        <authorList>
            <person name="Sugita-Konishi S."/>
            <person name="Sato K."/>
            <person name="Mori E."/>
            <person name="Abe Y."/>
            <person name="Kisaki G."/>
            <person name="Hamano K."/>
            <person name="Suezawa K."/>
            <person name="Otani M."/>
            <person name="Fukuda T."/>
            <person name="Manabe T."/>
            <person name="Gomi K."/>
            <person name="Tabuchi M."/>
            <person name="Akimitsu K."/>
            <person name="Kataoka I."/>
        </authorList>
    </citation>
    <scope>NUCLEOTIDE SEQUENCE [LARGE SCALE GENOMIC DNA]</scope>
    <source>
        <strain evidence="3">cv. Fuchu</strain>
    </source>
</reference>
<proteinExistence type="predicted"/>
<comment type="caution">
    <text evidence="2">The sequence shown here is derived from an EMBL/GenBank/DDBJ whole genome shotgun (WGS) entry which is preliminary data.</text>
</comment>
<name>A0A7J0DF22_9ERIC</name>
<feature type="region of interest" description="Disordered" evidence="1">
    <location>
        <begin position="256"/>
        <end position="303"/>
    </location>
</feature>
<organism evidence="2 3">
    <name type="scientific">Actinidia rufa</name>
    <dbReference type="NCBI Taxonomy" id="165716"/>
    <lineage>
        <taxon>Eukaryota</taxon>
        <taxon>Viridiplantae</taxon>
        <taxon>Streptophyta</taxon>
        <taxon>Embryophyta</taxon>
        <taxon>Tracheophyta</taxon>
        <taxon>Spermatophyta</taxon>
        <taxon>Magnoliopsida</taxon>
        <taxon>eudicotyledons</taxon>
        <taxon>Gunneridae</taxon>
        <taxon>Pentapetalae</taxon>
        <taxon>asterids</taxon>
        <taxon>Ericales</taxon>
        <taxon>Actinidiaceae</taxon>
        <taxon>Actinidia</taxon>
    </lineage>
</organism>
<feature type="compositionally biased region" description="Polar residues" evidence="1">
    <location>
        <begin position="281"/>
        <end position="301"/>
    </location>
</feature>
<keyword evidence="3" id="KW-1185">Reference proteome</keyword>
<protein>
    <submittedName>
        <fullName evidence="2">Uncharacterized protein</fullName>
    </submittedName>
</protein>
<dbReference type="Proteomes" id="UP000585474">
    <property type="component" value="Unassembled WGS sequence"/>
</dbReference>
<evidence type="ECO:0000256" key="1">
    <source>
        <dbReference type="SAM" id="MobiDB-lite"/>
    </source>
</evidence>
<evidence type="ECO:0000313" key="2">
    <source>
        <dbReference type="EMBL" id="GFS33921.1"/>
    </source>
</evidence>
<feature type="region of interest" description="Disordered" evidence="1">
    <location>
        <begin position="35"/>
        <end position="59"/>
    </location>
</feature>
<dbReference type="EMBL" id="BJWL01000200">
    <property type="protein sequence ID" value="GFS33921.1"/>
    <property type="molecule type" value="Genomic_DNA"/>
</dbReference>
<dbReference type="OrthoDB" id="5544992at2759"/>
<sequence>MHDDVQRQIETKSEISRTKLSLVGVKSKQIESRRYQIGTPKRSQRSQLEREGSSESVKGRRNFVRVRRGADLSRRSLLTSHMLSETTDKLPSSLGSRFRLLGSLSHSVSERETRNRVSRRGVSARQMIPATKVLPSSHYVFASYPAVKQKMVGQVQPHLNSSGIFSPGVLNQFAALSEFLKGRKITGSLSQILSVEPPSPFASNGSHKLENVPLDICGIRLDGTNYLIWSRTFTLAIEARGMSEFIEELVTQPKELHGRPRLRGSGRSGRGRGTVRPQAQAHVSESTVVTSSPGSGFISSEQESRKVVANLPENRESALLSRKLIGNAPQSRRKRAPNSQSPTGAMVLRFDTDEDRFDFERLPLCSVTLDRPRRCSNRPRVVRRWR</sequence>
<dbReference type="AlphaFoldDB" id="A0A7J0DF22"/>
<feature type="region of interest" description="Disordered" evidence="1">
    <location>
        <begin position="321"/>
        <end position="346"/>
    </location>
</feature>
<gene>
    <name evidence="2" type="ORF">Acr_00g0031260</name>
</gene>